<feature type="region of interest" description="Disordered" evidence="1">
    <location>
        <begin position="32"/>
        <end position="51"/>
    </location>
</feature>
<dbReference type="OrthoDB" id="8922241at2759"/>
<accession>A0A139HPB0</accession>
<evidence type="ECO:0000313" key="2">
    <source>
        <dbReference type="EMBL" id="KXT04288.1"/>
    </source>
</evidence>
<keyword evidence="3" id="KW-1185">Reference proteome</keyword>
<dbReference type="EMBL" id="LFZN01000022">
    <property type="protein sequence ID" value="KXT04288.1"/>
    <property type="molecule type" value="Genomic_DNA"/>
</dbReference>
<evidence type="ECO:0000256" key="1">
    <source>
        <dbReference type="SAM" id="MobiDB-lite"/>
    </source>
</evidence>
<feature type="compositionally biased region" description="Basic residues" evidence="1">
    <location>
        <begin position="40"/>
        <end position="51"/>
    </location>
</feature>
<dbReference type="AlphaFoldDB" id="A0A139HPB0"/>
<proteinExistence type="predicted"/>
<organism evidence="2 3">
    <name type="scientific">Pseudocercospora eumusae</name>
    <dbReference type="NCBI Taxonomy" id="321146"/>
    <lineage>
        <taxon>Eukaryota</taxon>
        <taxon>Fungi</taxon>
        <taxon>Dikarya</taxon>
        <taxon>Ascomycota</taxon>
        <taxon>Pezizomycotina</taxon>
        <taxon>Dothideomycetes</taxon>
        <taxon>Dothideomycetidae</taxon>
        <taxon>Mycosphaerellales</taxon>
        <taxon>Mycosphaerellaceae</taxon>
        <taxon>Pseudocercospora</taxon>
    </lineage>
</organism>
<sequence length="227" mass="24997">MNCAHTPRFAHFAPAFSGFWEDGKMDQRLLKAGPPGRQTKDRHGHISKRPHTVTATSPLSYRRSFSALDQLGPIPFCPAFAGDPRTFSSHKGSHQYHSQSTLVQPGCNAASARPPLWVDRDLAFPTHGRPGGPIARYSTTTFGLSCSTVRHLRPNRHALDPSSSILLRRPRRSDTSDSVSGLSTKPARTQLFGSCIIHKQSTPIDRYNKSIVGNTLSTSISRFDKPL</sequence>
<protein>
    <submittedName>
        <fullName evidence="2">Uncharacterized protein</fullName>
    </submittedName>
</protein>
<comment type="caution">
    <text evidence="2">The sequence shown here is derived from an EMBL/GenBank/DDBJ whole genome shotgun (WGS) entry which is preliminary data.</text>
</comment>
<gene>
    <name evidence="2" type="ORF">AC578_7920</name>
</gene>
<evidence type="ECO:0000313" key="3">
    <source>
        <dbReference type="Proteomes" id="UP000070133"/>
    </source>
</evidence>
<reference evidence="2 3" key="1">
    <citation type="submission" date="2015-07" db="EMBL/GenBank/DDBJ databases">
        <title>Comparative genomics of the Sigatoka disease complex on banana suggests a link between parallel evolutionary changes in Pseudocercospora fijiensis and Pseudocercospora eumusae and increased virulence on the banana host.</title>
        <authorList>
            <person name="Chang T.-C."/>
            <person name="Salvucci A."/>
            <person name="Crous P.W."/>
            <person name="Stergiopoulos I."/>
        </authorList>
    </citation>
    <scope>NUCLEOTIDE SEQUENCE [LARGE SCALE GENOMIC DNA]</scope>
    <source>
        <strain evidence="2 3">CBS 114824</strain>
    </source>
</reference>
<name>A0A139HPB0_9PEZI</name>
<dbReference type="Proteomes" id="UP000070133">
    <property type="component" value="Unassembled WGS sequence"/>
</dbReference>